<dbReference type="WBParaSite" id="EgrG_001115700">
    <property type="protein sequence ID" value="EgrG_001115700"/>
    <property type="gene ID" value="EgrG_001115700"/>
</dbReference>
<gene>
    <name evidence="2" type="ORF">EgrG_001115700</name>
</gene>
<evidence type="ECO:0000313" key="3">
    <source>
        <dbReference type="Proteomes" id="UP000492820"/>
    </source>
</evidence>
<reference evidence="2 3" key="1">
    <citation type="journal article" date="2013" name="Nature">
        <title>The genomes of four tapeworm species reveal adaptations to parasitism.</title>
        <authorList>
            <person name="Tsai I.J."/>
            <person name="Zarowiecki M."/>
            <person name="Holroyd N."/>
            <person name="Garciarrubio A."/>
            <person name="Sanchez-Flores A."/>
            <person name="Brooks K.L."/>
            <person name="Tracey A."/>
            <person name="Bobes R.J."/>
            <person name="Fragoso G."/>
            <person name="Sciutto E."/>
            <person name="Aslett M."/>
            <person name="Beasley H."/>
            <person name="Bennett H.M."/>
            <person name="Cai J."/>
            <person name="Camicia F."/>
            <person name="Clark R."/>
            <person name="Cucher M."/>
            <person name="De Silva N."/>
            <person name="Day T.A."/>
            <person name="Deplazes P."/>
            <person name="Estrada K."/>
            <person name="Fernandez C."/>
            <person name="Holland P.W."/>
            <person name="Hou J."/>
            <person name="Hu S."/>
            <person name="Huckvale T."/>
            <person name="Hung S.S."/>
            <person name="Kamenetzky L."/>
            <person name="Keane J.A."/>
            <person name="Kiss F."/>
            <person name="Koziol U."/>
            <person name="Lambert O."/>
            <person name="Liu K."/>
            <person name="Luo X."/>
            <person name="Luo Y."/>
            <person name="Macchiaroli N."/>
            <person name="Nichol S."/>
            <person name="Paps J."/>
            <person name="Parkinson J."/>
            <person name="Pouchkina-Stantcheva N."/>
            <person name="Riddiford N."/>
            <person name="Rosenzvit M."/>
            <person name="Salinas G."/>
            <person name="Wasmuth J.D."/>
            <person name="Zamanian M."/>
            <person name="Zheng Y."/>
            <person name="Cai X."/>
            <person name="Soberon X."/>
            <person name="Olson P.D."/>
            <person name="Laclette J.P."/>
            <person name="Brehm K."/>
            <person name="Berriman M."/>
            <person name="Garciarrubio A."/>
            <person name="Bobes R.J."/>
            <person name="Fragoso G."/>
            <person name="Sanchez-Flores A."/>
            <person name="Estrada K."/>
            <person name="Cevallos M.A."/>
            <person name="Morett E."/>
            <person name="Gonzalez V."/>
            <person name="Portillo T."/>
            <person name="Ochoa-Leyva A."/>
            <person name="Jose M.V."/>
            <person name="Sciutto E."/>
            <person name="Landa A."/>
            <person name="Jimenez L."/>
            <person name="Valdes V."/>
            <person name="Carrero J.C."/>
            <person name="Larralde C."/>
            <person name="Morales-Montor J."/>
            <person name="Limon-Lason J."/>
            <person name="Soberon X."/>
            <person name="Laclette J.P."/>
        </authorList>
    </citation>
    <scope>NUCLEOTIDE SEQUENCE [LARGE SCALE GENOMIC DNA]</scope>
</reference>
<evidence type="ECO:0000313" key="2">
    <source>
        <dbReference type="EMBL" id="CDS20482.1"/>
    </source>
</evidence>
<accession>A0A068WPR8</accession>
<reference evidence="2" key="2">
    <citation type="submission" date="2014-06" db="EMBL/GenBank/DDBJ databases">
        <authorList>
            <person name="Aslett M."/>
        </authorList>
    </citation>
    <scope>NUCLEOTIDE SEQUENCE</scope>
</reference>
<dbReference type="Proteomes" id="UP000492820">
    <property type="component" value="Unassembled WGS sequence"/>
</dbReference>
<feature type="region of interest" description="Disordered" evidence="1">
    <location>
        <begin position="1"/>
        <end position="21"/>
    </location>
</feature>
<organism evidence="2">
    <name type="scientific">Echinococcus granulosus</name>
    <name type="common">Hydatid tapeworm</name>
    <dbReference type="NCBI Taxonomy" id="6210"/>
    <lineage>
        <taxon>Eukaryota</taxon>
        <taxon>Metazoa</taxon>
        <taxon>Spiralia</taxon>
        <taxon>Lophotrochozoa</taxon>
        <taxon>Platyhelminthes</taxon>
        <taxon>Cestoda</taxon>
        <taxon>Eucestoda</taxon>
        <taxon>Cyclophyllidea</taxon>
        <taxon>Taeniidae</taxon>
        <taxon>Echinococcus</taxon>
        <taxon>Echinococcus granulosus group</taxon>
    </lineage>
</organism>
<sequence>MMESQAGVSRKTSTPSNEDQLLAPSIVLTQVPQTRNWMGEINRLQQMEVPSFNDFLDLICLPSSTFSLPAAFLTDPTAISCELFSNVPYKHTIYYFVNSTYLNYVCQ</sequence>
<protein>
    <submittedName>
        <fullName evidence="2 4">Expressed protein</fullName>
    </submittedName>
</protein>
<feature type="compositionally biased region" description="Polar residues" evidence="1">
    <location>
        <begin position="1"/>
        <end position="19"/>
    </location>
</feature>
<proteinExistence type="predicted"/>
<evidence type="ECO:0000313" key="4">
    <source>
        <dbReference type="WBParaSite" id="EgrG_001115700"/>
    </source>
</evidence>
<name>A0A068WPR8_ECHGR</name>
<dbReference type="AlphaFoldDB" id="A0A068WPR8"/>
<evidence type="ECO:0000256" key="1">
    <source>
        <dbReference type="SAM" id="MobiDB-lite"/>
    </source>
</evidence>
<dbReference type="EMBL" id="LK028581">
    <property type="protein sequence ID" value="CDS20482.1"/>
    <property type="molecule type" value="Genomic_DNA"/>
</dbReference>
<reference evidence="4" key="3">
    <citation type="submission" date="2020-10" db="UniProtKB">
        <authorList>
            <consortium name="WormBaseParasite"/>
        </authorList>
    </citation>
    <scope>IDENTIFICATION</scope>
</reference>